<evidence type="ECO:0000313" key="8">
    <source>
        <dbReference type="Proteomes" id="UP000002630"/>
    </source>
</evidence>
<sequence length="337" mass="37299">MSSRNLDNWVPLPPAINPLTAVRRTTTTVCSNAQHVALNQAAIEQLAKMWATDGGGGGASVGWEETGWHYSEDAAVGGNLTCTYVFVLDCLNFCFWPTPGLEYEHLAFGLKAAVQRDPLALSADRLAVATEETIRGWFSGFEIPQISERAAKLRELGCVLQAHFGGEAALLVARAARSAARLVRLLTCLLPGFRDETLHQGRQCFFYKRAQILAADLWAAYGRPPPGSGSLYAFEDIGELTMFADYRVPQVLAHLGVLEYSQALETKIDGLERLQPGSEEEVEIRAMCVQAVEGLRAALARRNVVVTSVEIDWRLWHEGERIKKDIQPHHRTLTCFY</sequence>
<dbReference type="InterPro" id="IPR019438">
    <property type="entry name" value="Q_salvage"/>
</dbReference>
<dbReference type="STRING" id="2880.D8LTW2"/>
<dbReference type="GO" id="GO:0006400">
    <property type="term" value="P:tRNA modification"/>
    <property type="evidence" value="ECO:0007669"/>
    <property type="project" value="TreeGrafter"/>
</dbReference>
<dbReference type="Proteomes" id="UP000002630">
    <property type="component" value="Linkage Group LG26"/>
</dbReference>
<dbReference type="OrthoDB" id="416777at2759"/>
<dbReference type="PANTHER" id="PTHR21314">
    <property type="entry name" value="QUEUOSINE 5'-PHOSPHATE N-GLYCOSYLASE_HYDROLASE-RELATED"/>
    <property type="match status" value="1"/>
</dbReference>
<organism evidence="7 8">
    <name type="scientific">Ectocarpus siliculosus</name>
    <name type="common">Brown alga</name>
    <name type="synonym">Conferva siliculosa</name>
    <dbReference type="NCBI Taxonomy" id="2880"/>
    <lineage>
        <taxon>Eukaryota</taxon>
        <taxon>Sar</taxon>
        <taxon>Stramenopiles</taxon>
        <taxon>Ochrophyta</taxon>
        <taxon>PX clade</taxon>
        <taxon>Phaeophyceae</taxon>
        <taxon>Ectocarpales</taxon>
        <taxon>Ectocarpaceae</taxon>
        <taxon>Ectocarpus</taxon>
    </lineage>
</organism>
<dbReference type="Pfam" id="PF10343">
    <property type="entry name" value="Q_salvage"/>
    <property type="match status" value="1"/>
</dbReference>
<evidence type="ECO:0000256" key="1">
    <source>
        <dbReference type="ARBA" id="ARBA00022801"/>
    </source>
</evidence>
<keyword evidence="1 6" id="KW-0378">Hydrolase</keyword>
<comment type="catalytic activity">
    <reaction evidence="5 6">
        <text>queuosine 5'-phosphate + H2O = queuine + D-ribose 5-phosphate</text>
        <dbReference type="Rhea" id="RHEA:75387"/>
        <dbReference type="ChEBI" id="CHEBI:15377"/>
        <dbReference type="ChEBI" id="CHEBI:17433"/>
        <dbReference type="ChEBI" id="CHEBI:78346"/>
        <dbReference type="ChEBI" id="CHEBI:194371"/>
    </reaction>
    <physiologicalReaction direction="left-to-right" evidence="5 6">
        <dbReference type="Rhea" id="RHEA:75388"/>
    </physiologicalReaction>
</comment>
<evidence type="ECO:0000256" key="6">
    <source>
        <dbReference type="RuleBase" id="RU365002"/>
    </source>
</evidence>
<dbReference type="EMBL" id="FN649138">
    <property type="protein sequence ID" value="CBN75352.1"/>
    <property type="molecule type" value="Genomic_DNA"/>
</dbReference>
<gene>
    <name evidence="7" type="ORF">Esi_0090_0021</name>
</gene>
<dbReference type="GO" id="GO:0016787">
    <property type="term" value="F:hydrolase activity"/>
    <property type="evidence" value="ECO:0007669"/>
    <property type="project" value="UniProtKB-KW"/>
</dbReference>
<evidence type="ECO:0000256" key="2">
    <source>
        <dbReference type="ARBA" id="ARBA00035119"/>
    </source>
</evidence>
<comment type="similarity">
    <text evidence="2 6">Belongs to the QNG1 protein family.</text>
</comment>
<dbReference type="InParanoid" id="D8LTW2"/>
<evidence type="ECO:0000256" key="5">
    <source>
        <dbReference type="ARBA" id="ARBA00048204"/>
    </source>
</evidence>
<dbReference type="AlphaFoldDB" id="D8LTW2"/>
<dbReference type="EMBL" id="FN649751">
    <property type="protein sequence ID" value="CBN75352.1"/>
    <property type="molecule type" value="Genomic_DNA"/>
</dbReference>
<evidence type="ECO:0000256" key="3">
    <source>
        <dbReference type="ARBA" id="ARBA00035306"/>
    </source>
</evidence>
<dbReference type="EC" id="3.2.2.-" evidence="6"/>
<dbReference type="OMA" id="FSFWSEE"/>
<keyword evidence="8" id="KW-1185">Reference proteome</keyword>
<dbReference type="PANTHER" id="PTHR21314:SF0">
    <property type="entry name" value="QUEUOSINE 5'-PHOSPHATE N-GLYCOSYLASE_HYDROLASE"/>
    <property type="match status" value="1"/>
</dbReference>
<evidence type="ECO:0000313" key="7">
    <source>
        <dbReference type="EMBL" id="CBN75352.1"/>
    </source>
</evidence>
<proteinExistence type="inferred from homology"/>
<dbReference type="eggNOG" id="KOG2524">
    <property type="taxonomic scope" value="Eukaryota"/>
</dbReference>
<reference evidence="7 8" key="1">
    <citation type="journal article" date="2010" name="Nature">
        <title>The Ectocarpus genome and the independent evolution of multicellularity in brown algae.</title>
        <authorList>
            <person name="Cock J.M."/>
            <person name="Sterck L."/>
            <person name="Rouze P."/>
            <person name="Scornet D."/>
            <person name="Allen A.E."/>
            <person name="Amoutzias G."/>
            <person name="Anthouard V."/>
            <person name="Artiguenave F."/>
            <person name="Aury J.M."/>
            <person name="Badger J.H."/>
            <person name="Beszteri B."/>
            <person name="Billiau K."/>
            <person name="Bonnet E."/>
            <person name="Bothwell J.H."/>
            <person name="Bowler C."/>
            <person name="Boyen C."/>
            <person name="Brownlee C."/>
            <person name="Carrano C.J."/>
            <person name="Charrier B."/>
            <person name="Cho G.Y."/>
            <person name="Coelho S.M."/>
            <person name="Collen J."/>
            <person name="Corre E."/>
            <person name="Da Silva C."/>
            <person name="Delage L."/>
            <person name="Delaroque N."/>
            <person name="Dittami S.M."/>
            <person name="Doulbeau S."/>
            <person name="Elias M."/>
            <person name="Farnham G."/>
            <person name="Gachon C.M."/>
            <person name="Gschloessl B."/>
            <person name="Heesch S."/>
            <person name="Jabbari K."/>
            <person name="Jubin C."/>
            <person name="Kawai H."/>
            <person name="Kimura K."/>
            <person name="Kloareg B."/>
            <person name="Kupper F.C."/>
            <person name="Lang D."/>
            <person name="Le Bail A."/>
            <person name="Leblanc C."/>
            <person name="Lerouge P."/>
            <person name="Lohr M."/>
            <person name="Lopez P.J."/>
            <person name="Martens C."/>
            <person name="Maumus F."/>
            <person name="Michel G."/>
            <person name="Miranda-Saavedra D."/>
            <person name="Morales J."/>
            <person name="Moreau H."/>
            <person name="Motomura T."/>
            <person name="Nagasato C."/>
            <person name="Napoli C.A."/>
            <person name="Nelson D.R."/>
            <person name="Nyvall-Collen P."/>
            <person name="Peters A.F."/>
            <person name="Pommier C."/>
            <person name="Potin P."/>
            <person name="Poulain J."/>
            <person name="Quesneville H."/>
            <person name="Read B."/>
            <person name="Rensing S.A."/>
            <person name="Ritter A."/>
            <person name="Rousvoal S."/>
            <person name="Samanta M."/>
            <person name="Samson G."/>
            <person name="Schroeder D.C."/>
            <person name="Segurens B."/>
            <person name="Strittmatter M."/>
            <person name="Tonon T."/>
            <person name="Tregear J.W."/>
            <person name="Valentin K."/>
            <person name="von Dassow P."/>
            <person name="Yamagishi T."/>
            <person name="Van de Peer Y."/>
            <person name="Wincker P."/>
        </authorList>
    </citation>
    <scope>NUCLEOTIDE SEQUENCE [LARGE SCALE GENOMIC DNA]</scope>
    <source>
        <strain evidence="8">Ec32 / CCAP1310/4</strain>
    </source>
</reference>
<protein>
    <recommendedName>
        <fullName evidence="3 6">Queuosine 5'-phosphate N-glycosylase/hydrolase</fullName>
        <ecNumber evidence="6">3.2.2.-</ecNumber>
    </recommendedName>
    <alternativeName>
        <fullName evidence="4 6">Queuosine-nucleotide N-glycosylase/hydrolase</fullName>
    </alternativeName>
</protein>
<evidence type="ECO:0000256" key="4">
    <source>
        <dbReference type="ARBA" id="ARBA00035393"/>
    </source>
</evidence>
<accession>D8LTW2</accession>
<name>D8LTW2_ECTSI</name>
<comment type="function">
    <text evidence="6">Catalyzes the hydrolysis of queuosine 5'-phosphate, releasing the nucleobase queuine (q). Is required for salvage of queuine from exogenous queuosine (Q) that is imported and then converted to queuosine 5'-phosphate intracellularly.</text>
</comment>